<name>A0AAU8BAI8_9CAUD</name>
<sequence length="31" mass="3517">MHEFRLTRKKEPTLPHGVTIAQRALTSLVSV</sequence>
<organism evidence="1">
    <name type="scientific">Dulem virus 42</name>
    <dbReference type="NCBI Taxonomy" id="3145760"/>
    <lineage>
        <taxon>Viruses</taxon>
        <taxon>Duplodnaviria</taxon>
        <taxon>Heunggongvirae</taxon>
        <taxon>Uroviricota</taxon>
        <taxon>Caudoviricetes</taxon>
    </lineage>
</organism>
<protein>
    <submittedName>
        <fullName evidence="1">Uncharacterized protein</fullName>
    </submittedName>
</protein>
<accession>A0AAU8BAI8</accession>
<evidence type="ECO:0000313" key="1">
    <source>
        <dbReference type="EMBL" id="XCD08267.1"/>
    </source>
</evidence>
<reference evidence="1" key="1">
    <citation type="submission" date="2024-03" db="EMBL/GenBank/DDBJ databases">
        <title>Diverse circular DNA viruses in blood, oral, and fecal samples of captive lemurs.</title>
        <authorList>
            <person name="Paietta E.N."/>
            <person name="Kraberger S."/>
            <person name="Lund M.C."/>
            <person name="Custer J.M."/>
            <person name="Vargas K.M."/>
            <person name="Ehmke E.E."/>
            <person name="Yoder A.D."/>
            <person name="Varsani A."/>
        </authorList>
    </citation>
    <scope>NUCLEOTIDE SEQUENCE</scope>
    <source>
        <strain evidence="1">Duke_30FF_63</strain>
    </source>
</reference>
<proteinExistence type="predicted"/>
<dbReference type="EMBL" id="PP511876">
    <property type="protein sequence ID" value="XCD08267.1"/>
    <property type="molecule type" value="Genomic_DNA"/>
</dbReference>